<reference evidence="3 4" key="1">
    <citation type="journal article" date="2011" name="Science">
        <title>The Selaginella genome identifies genetic changes associated with the evolution of vascular plants.</title>
        <authorList>
            <person name="Banks J.A."/>
            <person name="Nishiyama T."/>
            <person name="Hasebe M."/>
            <person name="Bowman J.L."/>
            <person name="Gribskov M."/>
            <person name="dePamphilis C."/>
            <person name="Albert V.A."/>
            <person name="Aono N."/>
            <person name="Aoyama T."/>
            <person name="Ambrose B.A."/>
            <person name="Ashton N.W."/>
            <person name="Axtell M.J."/>
            <person name="Barker E."/>
            <person name="Barker M.S."/>
            <person name="Bennetzen J.L."/>
            <person name="Bonawitz N.D."/>
            <person name="Chapple C."/>
            <person name="Cheng C."/>
            <person name="Correa L.G."/>
            <person name="Dacre M."/>
            <person name="DeBarry J."/>
            <person name="Dreyer I."/>
            <person name="Elias M."/>
            <person name="Engstrom E.M."/>
            <person name="Estelle M."/>
            <person name="Feng L."/>
            <person name="Finet C."/>
            <person name="Floyd S.K."/>
            <person name="Frommer W.B."/>
            <person name="Fujita T."/>
            <person name="Gramzow L."/>
            <person name="Gutensohn M."/>
            <person name="Harholt J."/>
            <person name="Hattori M."/>
            <person name="Heyl A."/>
            <person name="Hirai T."/>
            <person name="Hiwatashi Y."/>
            <person name="Ishikawa M."/>
            <person name="Iwata M."/>
            <person name="Karol K.G."/>
            <person name="Koehler B."/>
            <person name="Kolukisaoglu U."/>
            <person name="Kubo M."/>
            <person name="Kurata T."/>
            <person name="Lalonde S."/>
            <person name="Li K."/>
            <person name="Li Y."/>
            <person name="Litt A."/>
            <person name="Lyons E."/>
            <person name="Manning G."/>
            <person name="Maruyama T."/>
            <person name="Michael T.P."/>
            <person name="Mikami K."/>
            <person name="Miyazaki S."/>
            <person name="Morinaga S."/>
            <person name="Murata T."/>
            <person name="Mueller-Roeber B."/>
            <person name="Nelson D.R."/>
            <person name="Obara M."/>
            <person name="Oguri Y."/>
            <person name="Olmstead R.G."/>
            <person name="Onodera N."/>
            <person name="Petersen B.L."/>
            <person name="Pils B."/>
            <person name="Prigge M."/>
            <person name="Rensing S.A."/>
            <person name="Riano-Pachon D.M."/>
            <person name="Roberts A.W."/>
            <person name="Sato Y."/>
            <person name="Scheller H.V."/>
            <person name="Schulz B."/>
            <person name="Schulz C."/>
            <person name="Shakirov E.V."/>
            <person name="Shibagaki N."/>
            <person name="Shinohara N."/>
            <person name="Shippen D.E."/>
            <person name="Soerensen I."/>
            <person name="Sotooka R."/>
            <person name="Sugimoto N."/>
            <person name="Sugita M."/>
            <person name="Sumikawa N."/>
            <person name="Tanurdzic M."/>
            <person name="Theissen G."/>
            <person name="Ulvskov P."/>
            <person name="Wakazuki S."/>
            <person name="Weng J.K."/>
            <person name="Willats W.W."/>
            <person name="Wipf D."/>
            <person name="Wolf P.G."/>
            <person name="Yang L."/>
            <person name="Zimmer A.D."/>
            <person name="Zhu Q."/>
            <person name="Mitros T."/>
            <person name="Hellsten U."/>
            <person name="Loque D."/>
            <person name="Otillar R."/>
            <person name="Salamov A."/>
            <person name="Schmutz J."/>
            <person name="Shapiro H."/>
            <person name="Lindquist E."/>
            <person name="Lucas S."/>
            <person name="Rokhsar D."/>
            <person name="Grigoriev I.V."/>
        </authorList>
    </citation>
    <scope>NUCLEOTIDE SEQUENCE [LARGE SCALE GENOMIC DNA]</scope>
</reference>
<dbReference type="Gramene" id="EFJ29893">
    <property type="protein sequence ID" value="EFJ29893"/>
    <property type="gene ID" value="SELMODRAFT_440583"/>
</dbReference>
<evidence type="ECO:0000256" key="2">
    <source>
        <dbReference type="SAM" id="MobiDB-lite"/>
    </source>
</evidence>
<evidence type="ECO:0000313" key="3">
    <source>
        <dbReference type="EMBL" id="EFJ29893.1"/>
    </source>
</evidence>
<dbReference type="EMBL" id="GL377576">
    <property type="protein sequence ID" value="EFJ29893.1"/>
    <property type="molecule type" value="Genomic_DNA"/>
</dbReference>
<keyword evidence="4" id="KW-1185">Reference proteome</keyword>
<sequence length="271" mass="29518">MESLVARCKSKAEKKLFGRSKGKKKKEELQEQLDDMRKKFERMEALMKASGSSSSVTTAANPPPRVKPPPGALKLLQFVGTCSDKGVALFIGTPPATLALSPQPTCIVVAYKETMVWKEGGEVTVTINGQTVKGEVVSLFPRKPWVAAVELFEPLGLPPKVPLMVGLPRNEEVVFVRRAGEVELPAILKKHYLPDEVAGIVPGVQVGDVIVEWDSDSRSLRVSGIVVKTEKDGAVVGLPVDDATLHFLEADKKSWYRTKYPGRLLAVGKYG</sequence>
<organism evidence="4">
    <name type="scientific">Selaginella moellendorffii</name>
    <name type="common">Spikemoss</name>
    <dbReference type="NCBI Taxonomy" id="88036"/>
    <lineage>
        <taxon>Eukaryota</taxon>
        <taxon>Viridiplantae</taxon>
        <taxon>Streptophyta</taxon>
        <taxon>Embryophyta</taxon>
        <taxon>Tracheophyta</taxon>
        <taxon>Lycopodiopsida</taxon>
        <taxon>Selaginellales</taxon>
        <taxon>Selaginellaceae</taxon>
        <taxon>Selaginella</taxon>
    </lineage>
</organism>
<feature type="coiled-coil region" evidence="1">
    <location>
        <begin position="19"/>
        <end position="46"/>
    </location>
</feature>
<dbReference type="HOGENOM" id="CLU_1002567_0_0_1"/>
<feature type="region of interest" description="Disordered" evidence="2">
    <location>
        <begin position="47"/>
        <end position="68"/>
    </location>
</feature>
<evidence type="ECO:0000313" key="4">
    <source>
        <dbReference type="Proteomes" id="UP000001514"/>
    </source>
</evidence>
<dbReference type="AlphaFoldDB" id="D8RCR6"/>
<dbReference type="Proteomes" id="UP000001514">
    <property type="component" value="Unassembled WGS sequence"/>
</dbReference>
<proteinExistence type="predicted"/>
<dbReference type="KEGG" id="smo:SELMODRAFT_440583"/>
<accession>D8RCR6</accession>
<keyword evidence="1" id="KW-0175">Coiled coil</keyword>
<protein>
    <submittedName>
        <fullName evidence="3">Uncharacterized protein</fullName>
    </submittedName>
</protein>
<evidence type="ECO:0000256" key="1">
    <source>
        <dbReference type="SAM" id="Coils"/>
    </source>
</evidence>
<dbReference type="InParanoid" id="D8RCR6"/>
<gene>
    <name evidence="3" type="ORF">SELMODRAFT_440583</name>
</gene>
<name>D8RCR6_SELML</name>